<feature type="compositionally biased region" description="Basic and acidic residues" evidence="1">
    <location>
        <begin position="196"/>
        <end position="212"/>
    </location>
</feature>
<sequence length="227" mass="25931">MTSTEDGRRPLVRALTLRKLVEDRLFPCLIRLEEGTRGREERLSFSSGDIMALQGSVAVKDKPLILAHYMNDTSIKDWTPTKGNTEMYRALIILPIDNIDVANLSISIFIDPSGEVYEQYVSTRFSDCNWVGRESELLVVLGEEEDLDDIHEYLNLEEALEDYRNIDEETKLKEESSRPAKPPKTLPKPKRSSQSRHADDVGHEDQRARQESQQKAQTTTPEAQRIS</sequence>
<evidence type="ECO:0000256" key="1">
    <source>
        <dbReference type="SAM" id="MobiDB-lite"/>
    </source>
</evidence>
<evidence type="ECO:0000313" key="3">
    <source>
        <dbReference type="Proteomes" id="UP000245119"/>
    </source>
</evidence>
<protein>
    <submittedName>
        <fullName evidence="2">Uncharacterized protein</fullName>
    </submittedName>
</protein>
<feature type="region of interest" description="Disordered" evidence="1">
    <location>
        <begin position="167"/>
        <end position="227"/>
    </location>
</feature>
<feature type="compositionally biased region" description="Basic and acidic residues" evidence="1">
    <location>
        <begin position="167"/>
        <end position="178"/>
    </location>
</feature>
<reference evidence="2 3" key="1">
    <citation type="submission" date="2018-04" db="EMBL/GenBank/DDBJ databases">
        <title>The genome of golden apple snail Pomacea canaliculata provides insight into stress tolerance and invasive adaptation.</title>
        <authorList>
            <person name="Liu C."/>
            <person name="Liu B."/>
            <person name="Ren Y."/>
            <person name="Zhang Y."/>
            <person name="Wang H."/>
            <person name="Li S."/>
            <person name="Jiang F."/>
            <person name="Yin L."/>
            <person name="Zhang G."/>
            <person name="Qian W."/>
            <person name="Fan W."/>
        </authorList>
    </citation>
    <scope>NUCLEOTIDE SEQUENCE [LARGE SCALE GENOMIC DNA]</scope>
    <source>
        <strain evidence="2">SZHN2017</strain>
        <tissue evidence="2">Muscle</tissue>
    </source>
</reference>
<dbReference type="Proteomes" id="UP000245119">
    <property type="component" value="Linkage Group LG2"/>
</dbReference>
<feature type="compositionally biased region" description="Polar residues" evidence="1">
    <location>
        <begin position="213"/>
        <end position="227"/>
    </location>
</feature>
<dbReference type="EMBL" id="PZQS01000002">
    <property type="protein sequence ID" value="PVD35753.1"/>
    <property type="molecule type" value="Genomic_DNA"/>
</dbReference>
<organism evidence="2 3">
    <name type="scientific">Pomacea canaliculata</name>
    <name type="common">Golden apple snail</name>
    <dbReference type="NCBI Taxonomy" id="400727"/>
    <lineage>
        <taxon>Eukaryota</taxon>
        <taxon>Metazoa</taxon>
        <taxon>Spiralia</taxon>
        <taxon>Lophotrochozoa</taxon>
        <taxon>Mollusca</taxon>
        <taxon>Gastropoda</taxon>
        <taxon>Caenogastropoda</taxon>
        <taxon>Architaenioglossa</taxon>
        <taxon>Ampullarioidea</taxon>
        <taxon>Ampullariidae</taxon>
        <taxon>Pomacea</taxon>
    </lineage>
</organism>
<evidence type="ECO:0000313" key="2">
    <source>
        <dbReference type="EMBL" id="PVD35753.1"/>
    </source>
</evidence>
<comment type="caution">
    <text evidence="2">The sequence shown here is derived from an EMBL/GenBank/DDBJ whole genome shotgun (WGS) entry which is preliminary data.</text>
</comment>
<proteinExistence type="predicted"/>
<dbReference type="OrthoDB" id="6069759at2759"/>
<keyword evidence="3" id="KW-1185">Reference proteome</keyword>
<name>A0A2T7PQQ0_POMCA</name>
<gene>
    <name evidence="2" type="ORF">C0Q70_02716</name>
</gene>
<dbReference type="AlphaFoldDB" id="A0A2T7PQQ0"/>
<accession>A0A2T7PQQ0</accession>